<dbReference type="GO" id="GO:0047527">
    <property type="term" value="F:2,3-dihydroxybenzoate-serine ligase activity"/>
    <property type="evidence" value="ECO:0007669"/>
    <property type="project" value="TreeGrafter"/>
</dbReference>
<evidence type="ECO:0000313" key="2">
    <source>
        <dbReference type="EMBL" id="CAF3834636.1"/>
    </source>
</evidence>
<dbReference type="PANTHER" id="PTHR45527">
    <property type="entry name" value="NONRIBOSOMAL PEPTIDE SYNTHETASE"/>
    <property type="match status" value="1"/>
</dbReference>
<dbReference type="GO" id="GO:0009366">
    <property type="term" value="C:enterobactin synthetase complex"/>
    <property type="evidence" value="ECO:0007669"/>
    <property type="project" value="TreeGrafter"/>
</dbReference>
<dbReference type="InterPro" id="IPR001242">
    <property type="entry name" value="Condensation_dom"/>
</dbReference>
<comment type="caution">
    <text evidence="2">The sequence shown here is derived from an EMBL/GenBank/DDBJ whole genome shotgun (WGS) entry which is preliminary data.</text>
</comment>
<accession>A0A819DHJ1</accession>
<dbReference type="AlphaFoldDB" id="A0A819DHJ1"/>
<reference evidence="2" key="1">
    <citation type="submission" date="2021-02" db="EMBL/GenBank/DDBJ databases">
        <authorList>
            <person name="Nowell W R."/>
        </authorList>
    </citation>
    <scope>NUCLEOTIDE SEQUENCE</scope>
</reference>
<dbReference type="Pfam" id="PF00668">
    <property type="entry name" value="Condensation"/>
    <property type="match status" value="1"/>
</dbReference>
<evidence type="ECO:0000259" key="1">
    <source>
        <dbReference type="Pfam" id="PF00668"/>
    </source>
</evidence>
<feature type="domain" description="Condensation" evidence="1">
    <location>
        <begin position="34"/>
        <end position="474"/>
    </location>
</feature>
<dbReference type="GO" id="GO:0031177">
    <property type="term" value="F:phosphopantetheine binding"/>
    <property type="evidence" value="ECO:0007669"/>
    <property type="project" value="TreeGrafter"/>
</dbReference>
<name>A0A819DHJ1_9BILA</name>
<dbReference type="GO" id="GO:0009239">
    <property type="term" value="P:enterobactin biosynthetic process"/>
    <property type="evidence" value="ECO:0007669"/>
    <property type="project" value="TreeGrafter"/>
</dbReference>
<organism evidence="2 3">
    <name type="scientific">Rotaria magnacalcarata</name>
    <dbReference type="NCBI Taxonomy" id="392030"/>
    <lineage>
        <taxon>Eukaryota</taxon>
        <taxon>Metazoa</taxon>
        <taxon>Spiralia</taxon>
        <taxon>Gnathifera</taxon>
        <taxon>Rotifera</taxon>
        <taxon>Eurotatoria</taxon>
        <taxon>Bdelloidea</taxon>
        <taxon>Philodinida</taxon>
        <taxon>Philodinidae</taxon>
        <taxon>Rotaria</taxon>
    </lineage>
</organism>
<dbReference type="GO" id="GO:0005829">
    <property type="term" value="C:cytosol"/>
    <property type="evidence" value="ECO:0007669"/>
    <property type="project" value="TreeGrafter"/>
</dbReference>
<dbReference type="Gene3D" id="3.30.559.30">
    <property type="entry name" value="Nonribosomal peptide synthetase, condensation domain"/>
    <property type="match status" value="1"/>
</dbReference>
<evidence type="ECO:0000313" key="3">
    <source>
        <dbReference type="Proteomes" id="UP000663842"/>
    </source>
</evidence>
<dbReference type="SUPFAM" id="SSF52777">
    <property type="entry name" value="CoA-dependent acyltransferases"/>
    <property type="match status" value="2"/>
</dbReference>
<dbReference type="EMBL" id="CAJOBF010000551">
    <property type="protein sequence ID" value="CAF3834636.1"/>
    <property type="molecule type" value="Genomic_DNA"/>
</dbReference>
<dbReference type="Proteomes" id="UP000663842">
    <property type="component" value="Unassembled WGS sequence"/>
</dbReference>
<dbReference type="GO" id="GO:0043041">
    <property type="term" value="P:amino acid activation for nonribosomal peptide biosynthetic process"/>
    <property type="evidence" value="ECO:0007669"/>
    <property type="project" value="TreeGrafter"/>
</dbReference>
<sequence length="510" mass="61904">MDRARRSESTQLVFGVGTRYWANRLMGFKDGKCSFSQERIWIDEQIRESLIKNDENLYNYNRVIVYKIDDGYLSIKRLHKSIELVLNKHEIFRTSLEYDLNENYLKQTINKFDKDNYSYRLTYLNDNNIETINKLIYNEEISTDFDLNKGKIFRYHLLKQMNDDNKNTLFKNDYILFIFHHSSIDQYSIYLFLKDLTNAYQNEKLNSNENQLRFIDYSQYERQLDLTNSEEFWINLFSDYNFNHQIKLPYDNKLNDIISTGSFYAFNIDPSLTRQIFRYKQKLNINLFRLFLSTYYIYLFKLTQDTDICITSMAQNRIKQQLNNIIGPFENLNVYRHELDPHESFTKFIEKIQNLTSLIKDNSYYPYQNLISYTRKYSSIKYPFNQISIRVIIDDYQLNFDLDKNLILKQILFRNHQLFKRDDKLTPFHLTLNIICYLDKQSFEFYFEYSNKLFEEKTIELLSQRYIKLLKHLFDVSSNFDLDDEPIYKLSIILPDDERLMQNINNVNYS</sequence>
<gene>
    <name evidence="2" type="ORF">UXM345_LOCUS6825</name>
</gene>
<protein>
    <recommendedName>
        <fullName evidence="1">Condensation domain-containing protein</fullName>
    </recommendedName>
</protein>
<dbReference type="Gene3D" id="3.30.559.10">
    <property type="entry name" value="Chloramphenicol acetyltransferase-like domain"/>
    <property type="match status" value="1"/>
</dbReference>
<proteinExistence type="predicted"/>
<dbReference type="InterPro" id="IPR023213">
    <property type="entry name" value="CAT-like_dom_sf"/>
</dbReference>
<dbReference type="PANTHER" id="PTHR45527:SF1">
    <property type="entry name" value="FATTY ACID SYNTHASE"/>
    <property type="match status" value="1"/>
</dbReference>